<evidence type="ECO:0000256" key="2">
    <source>
        <dbReference type="ARBA" id="ARBA00044129"/>
    </source>
</evidence>
<reference evidence="3 4" key="1">
    <citation type="submission" date="2017-03" db="EMBL/GenBank/DDBJ databases">
        <title>Genome of the blue death feigning beetle - Asbolus verrucosus.</title>
        <authorList>
            <person name="Rider S.D."/>
        </authorList>
    </citation>
    <scope>NUCLEOTIDE SEQUENCE [LARGE SCALE GENOMIC DNA]</scope>
    <source>
        <strain evidence="3">Butters</strain>
        <tissue evidence="3">Head and leg muscle</tissue>
    </source>
</reference>
<keyword evidence="3" id="KW-0689">Ribosomal protein</keyword>
<keyword evidence="4" id="KW-1185">Reference proteome</keyword>
<dbReference type="InterPro" id="IPR036164">
    <property type="entry name" value="bL21-like_sf"/>
</dbReference>
<comment type="caution">
    <text evidence="3">The sequence shown here is derived from an EMBL/GenBank/DDBJ whole genome shotgun (WGS) entry which is preliminary data.</text>
</comment>
<dbReference type="OrthoDB" id="5994at2759"/>
<evidence type="ECO:0000313" key="3">
    <source>
        <dbReference type="EMBL" id="RZB40433.1"/>
    </source>
</evidence>
<organism evidence="3 4">
    <name type="scientific">Asbolus verrucosus</name>
    <name type="common">Desert ironclad beetle</name>
    <dbReference type="NCBI Taxonomy" id="1661398"/>
    <lineage>
        <taxon>Eukaryota</taxon>
        <taxon>Metazoa</taxon>
        <taxon>Ecdysozoa</taxon>
        <taxon>Arthropoda</taxon>
        <taxon>Hexapoda</taxon>
        <taxon>Insecta</taxon>
        <taxon>Pterygota</taxon>
        <taxon>Neoptera</taxon>
        <taxon>Endopterygota</taxon>
        <taxon>Coleoptera</taxon>
        <taxon>Polyphaga</taxon>
        <taxon>Cucujiformia</taxon>
        <taxon>Tenebrionidae</taxon>
        <taxon>Pimeliinae</taxon>
        <taxon>Asbolus</taxon>
    </lineage>
</organism>
<evidence type="ECO:0000313" key="4">
    <source>
        <dbReference type="Proteomes" id="UP000292052"/>
    </source>
</evidence>
<dbReference type="Pfam" id="PF00829">
    <property type="entry name" value="Ribosomal_L21p"/>
    <property type="match status" value="1"/>
</dbReference>
<evidence type="ECO:0000256" key="1">
    <source>
        <dbReference type="ARBA" id="ARBA00008563"/>
    </source>
</evidence>
<proteinExistence type="inferred from homology"/>
<dbReference type="Proteomes" id="UP000292052">
    <property type="component" value="Unassembled WGS sequence"/>
</dbReference>
<dbReference type="AlphaFoldDB" id="A0A482VB33"/>
<dbReference type="PANTHER" id="PTHR21349">
    <property type="entry name" value="50S RIBOSOMAL PROTEIN L21"/>
    <property type="match status" value="1"/>
</dbReference>
<dbReference type="PANTHER" id="PTHR21349:SF0">
    <property type="entry name" value="LARGE RIBOSOMAL SUBUNIT PROTEIN BL21M"/>
    <property type="match status" value="1"/>
</dbReference>
<gene>
    <name evidence="3" type="ORF">BDFB_001951</name>
</gene>
<dbReference type="InterPro" id="IPR028909">
    <property type="entry name" value="bL21-like"/>
</dbReference>
<dbReference type="GO" id="GO:0003735">
    <property type="term" value="F:structural constituent of ribosome"/>
    <property type="evidence" value="ECO:0007669"/>
    <property type="project" value="TreeGrafter"/>
</dbReference>
<dbReference type="SUPFAM" id="SSF141091">
    <property type="entry name" value="L21p-like"/>
    <property type="match status" value="1"/>
</dbReference>
<sequence length="133" mass="14916">MTKLYSSVPTPYEIIDAQEDRKAYQEIVNNVNKQISENKQGRLFAVVHVAGKQFKITEGDVVVVEGYWPPDAGDRISLDKILLVGAADFTLIGRPLIQRVYRIPQTLLRVNKIAISGEVNHPPDVTGLETRIF</sequence>
<comment type="similarity">
    <text evidence="1">Belongs to the bacterial ribosomal protein bL21 family.</text>
</comment>
<dbReference type="GO" id="GO:0005762">
    <property type="term" value="C:mitochondrial large ribosomal subunit"/>
    <property type="evidence" value="ECO:0007669"/>
    <property type="project" value="TreeGrafter"/>
</dbReference>
<feature type="non-terminal residue" evidence="3">
    <location>
        <position position="133"/>
    </location>
</feature>
<accession>A0A482VB33</accession>
<protein>
    <recommendedName>
        <fullName evidence="2">Large ribosomal subunit protein bL21m</fullName>
    </recommendedName>
</protein>
<name>A0A482VB33_ASBVE</name>
<dbReference type="EMBL" id="QDEB01118835">
    <property type="protein sequence ID" value="RZB40433.1"/>
    <property type="molecule type" value="Genomic_DNA"/>
</dbReference>
<keyword evidence="3" id="KW-0687">Ribonucleoprotein</keyword>
<dbReference type="STRING" id="1661398.A0A482VB33"/>